<feature type="compositionally biased region" description="Low complexity" evidence="1">
    <location>
        <begin position="40"/>
        <end position="52"/>
    </location>
</feature>
<feature type="compositionally biased region" description="Polar residues" evidence="1">
    <location>
        <begin position="30"/>
        <end position="39"/>
    </location>
</feature>
<dbReference type="AlphaFoldDB" id="A0A0R3TGV8"/>
<evidence type="ECO:0000256" key="1">
    <source>
        <dbReference type="SAM" id="MobiDB-lite"/>
    </source>
</evidence>
<accession>A0A0R3TGV8</accession>
<proteinExistence type="predicted"/>
<reference evidence="2" key="1">
    <citation type="submission" date="2017-02" db="UniProtKB">
        <authorList>
            <consortium name="WormBaseParasite"/>
        </authorList>
    </citation>
    <scope>IDENTIFICATION</scope>
</reference>
<evidence type="ECO:0000313" key="2">
    <source>
        <dbReference type="WBParaSite" id="HNAJ_0000629901-mRNA-1"/>
    </source>
</evidence>
<protein>
    <submittedName>
        <fullName evidence="2">Pecanex-like protein</fullName>
    </submittedName>
</protein>
<dbReference type="STRING" id="102285.A0A0R3TGV8"/>
<feature type="region of interest" description="Disordered" evidence="1">
    <location>
        <begin position="1"/>
        <end position="100"/>
    </location>
</feature>
<dbReference type="WBParaSite" id="HNAJ_0000629901-mRNA-1">
    <property type="protein sequence ID" value="HNAJ_0000629901-mRNA-1"/>
    <property type="gene ID" value="HNAJ_0000629901"/>
</dbReference>
<organism evidence="2">
    <name type="scientific">Rodentolepis nana</name>
    <name type="common">Dwarf tapeworm</name>
    <name type="synonym">Hymenolepis nana</name>
    <dbReference type="NCBI Taxonomy" id="102285"/>
    <lineage>
        <taxon>Eukaryota</taxon>
        <taxon>Metazoa</taxon>
        <taxon>Spiralia</taxon>
        <taxon>Lophotrochozoa</taxon>
        <taxon>Platyhelminthes</taxon>
        <taxon>Cestoda</taxon>
        <taxon>Eucestoda</taxon>
        <taxon>Cyclophyllidea</taxon>
        <taxon>Hymenolepididae</taxon>
        <taxon>Rodentolepis</taxon>
    </lineage>
</organism>
<feature type="compositionally biased region" description="Polar residues" evidence="1">
    <location>
        <begin position="1"/>
        <end position="20"/>
    </location>
</feature>
<feature type="compositionally biased region" description="Basic and acidic residues" evidence="1">
    <location>
        <begin position="68"/>
        <end position="79"/>
    </location>
</feature>
<name>A0A0R3TGV8_RODNA</name>
<sequence length="118" mass="12516">LGGFHQSSFPQNSSNTSAGVSSIHLPEDPTASNSSEQGRNTSSSLQNNSNSSLMTGGSSERTRHRLGVRFDLDNNEHNQHPGPNSQSGLTGPTASHGRQLSMQLYRDLAGNLKKVGSL</sequence>
<feature type="compositionally biased region" description="Polar residues" evidence="1">
    <location>
        <begin position="81"/>
        <end position="100"/>
    </location>
</feature>